<feature type="non-terminal residue" evidence="2">
    <location>
        <position position="160"/>
    </location>
</feature>
<gene>
    <name evidence="2" type="ORF">B0J11DRAFT_463794</name>
</gene>
<reference evidence="2" key="1">
    <citation type="journal article" date="2021" name="Nat. Commun.">
        <title>Genetic determinants of endophytism in the Arabidopsis root mycobiome.</title>
        <authorList>
            <person name="Mesny F."/>
            <person name="Miyauchi S."/>
            <person name="Thiergart T."/>
            <person name="Pickel B."/>
            <person name="Atanasova L."/>
            <person name="Karlsson M."/>
            <person name="Huettel B."/>
            <person name="Barry K.W."/>
            <person name="Haridas S."/>
            <person name="Chen C."/>
            <person name="Bauer D."/>
            <person name="Andreopoulos W."/>
            <person name="Pangilinan J."/>
            <person name="LaButti K."/>
            <person name="Riley R."/>
            <person name="Lipzen A."/>
            <person name="Clum A."/>
            <person name="Drula E."/>
            <person name="Henrissat B."/>
            <person name="Kohler A."/>
            <person name="Grigoriev I.V."/>
            <person name="Martin F.M."/>
            <person name="Hacquard S."/>
        </authorList>
    </citation>
    <scope>NUCLEOTIDE SEQUENCE</scope>
    <source>
        <strain evidence="2">MPI-CAGE-CH-0243</strain>
    </source>
</reference>
<evidence type="ECO:0000313" key="2">
    <source>
        <dbReference type="EMBL" id="KAH7122227.1"/>
    </source>
</evidence>
<organism evidence="2 3">
    <name type="scientific">Dendryphion nanum</name>
    <dbReference type="NCBI Taxonomy" id="256645"/>
    <lineage>
        <taxon>Eukaryota</taxon>
        <taxon>Fungi</taxon>
        <taxon>Dikarya</taxon>
        <taxon>Ascomycota</taxon>
        <taxon>Pezizomycotina</taxon>
        <taxon>Dothideomycetes</taxon>
        <taxon>Pleosporomycetidae</taxon>
        <taxon>Pleosporales</taxon>
        <taxon>Torulaceae</taxon>
        <taxon>Dendryphion</taxon>
    </lineage>
</organism>
<dbReference type="AlphaFoldDB" id="A0A9P9DNJ8"/>
<keyword evidence="3" id="KW-1185">Reference proteome</keyword>
<dbReference type="InterPro" id="IPR056009">
    <property type="entry name" value="DUF7587"/>
</dbReference>
<dbReference type="PANTHER" id="PTHR40781:SF1">
    <property type="match status" value="1"/>
</dbReference>
<name>A0A9P9DNJ8_9PLEO</name>
<dbReference type="OrthoDB" id="88561at2759"/>
<proteinExistence type="predicted"/>
<evidence type="ECO:0000259" key="1">
    <source>
        <dbReference type="Pfam" id="PF24494"/>
    </source>
</evidence>
<feature type="domain" description="DUF7587" evidence="1">
    <location>
        <begin position="21"/>
        <end position="156"/>
    </location>
</feature>
<protein>
    <recommendedName>
        <fullName evidence="1">DUF7587 domain-containing protein</fullName>
    </recommendedName>
</protein>
<dbReference type="PANTHER" id="PTHR40781">
    <property type="match status" value="1"/>
</dbReference>
<comment type="caution">
    <text evidence="2">The sequence shown here is derived from an EMBL/GenBank/DDBJ whole genome shotgun (WGS) entry which is preliminary data.</text>
</comment>
<evidence type="ECO:0000313" key="3">
    <source>
        <dbReference type="Proteomes" id="UP000700596"/>
    </source>
</evidence>
<sequence>MQSINSPFVFALPASHVPESIPTTVYRVHRPSAQTKYSFASGFRSKNQTTILNQLSMLNNFALAHLHGQTNISSPFISVYDDQAHAERMAIYLSNKFGEEMTVVAVDTRHFARGPVFRAADLLGGKDVEMAATDSEIHRGEYLIMYKIPPQAIRTETAVG</sequence>
<dbReference type="Proteomes" id="UP000700596">
    <property type="component" value="Unassembled WGS sequence"/>
</dbReference>
<dbReference type="Pfam" id="PF24494">
    <property type="entry name" value="DUF7587"/>
    <property type="match status" value="1"/>
</dbReference>
<dbReference type="EMBL" id="JAGMWT010000009">
    <property type="protein sequence ID" value="KAH7122227.1"/>
    <property type="molecule type" value="Genomic_DNA"/>
</dbReference>
<accession>A0A9P9DNJ8</accession>